<sequence length="130" mass="14321">MPIPTGQTCLLQGILLARHGVAARGIPLFPIPQRLNHGNARRVHWESLPRTHSVIAAGRDDDEERTKKEQDHQSFPPFPLSNTPSGLARAHHFVTAGYPTTNDTVSLLAYRTTLAQSPSTIAYHPLPPYS</sequence>
<evidence type="ECO:0000313" key="3">
    <source>
        <dbReference type="Proteomes" id="UP000320762"/>
    </source>
</evidence>
<comment type="caution">
    <text evidence="2">The sequence shown here is derived from an EMBL/GenBank/DDBJ whole genome shotgun (WGS) entry which is preliminary data.</text>
</comment>
<keyword evidence="3" id="KW-1185">Reference proteome</keyword>
<dbReference type="Proteomes" id="UP000320762">
    <property type="component" value="Unassembled WGS sequence"/>
</dbReference>
<proteinExistence type="predicted"/>
<reference evidence="2 3" key="1">
    <citation type="journal article" date="2019" name="New Phytol.">
        <title>Comparative genomics reveals unique wood-decay strategies and fruiting body development in the Schizophyllaceae.</title>
        <authorList>
            <person name="Almasi E."/>
            <person name="Sahu N."/>
            <person name="Krizsan K."/>
            <person name="Balint B."/>
            <person name="Kovacs G.M."/>
            <person name="Kiss B."/>
            <person name="Cseklye J."/>
            <person name="Drula E."/>
            <person name="Henrissat B."/>
            <person name="Nagy I."/>
            <person name="Chovatia M."/>
            <person name="Adam C."/>
            <person name="LaButti K."/>
            <person name="Lipzen A."/>
            <person name="Riley R."/>
            <person name="Grigoriev I.V."/>
            <person name="Nagy L.G."/>
        </authorList>
    </citation>
    <scope>NUCLEOTIDE SEQUENCE [LARGE SCALE GENOMIC DNA]</scope>
    <source>
        <strain evidence="2 3">NL-1724</strain>
    </source>
</reference>
<protein>
    <submittedName>
        <fullName evidence="2">Uncharacterized protein</fullName>
    </submittedName>
</protein>
<name>A0A550BTR0_9AGAR</name>
<evidence type="ECO:0000256" key="1">
    <source>
        <dbReference type="SAM" id="MobiDB-lite"/>
    </source>
</evidence>
<accession>A0A550BTR0</accession>
<gene>
    <name evidence="2" type="ORF">BD626DRAFT_576426</name>
</gene>
<dbReference type="EMBL" id="VDMD01000089">
    <property type="protein sequence ID" value="TRM55896.1"/>
    <property type="molecule type" value="Genomic_DNA"/>
</dbReference>
<feature type="region of interest" description="Disordered" evidence="1">
    <location>
        <begin position="52"/>
        <end position="86"/>
    </location>
</feature>
<dbReference type="AlphaFoldDB" id="A0A550BTR0"/>
<organism evidence="2 3">
    <name type="scientific">Schizophyllum amplum</name>
    <dbReference type="NCBI Taxonomy" id="97359"/>
    <lineage>
        <taxon>Eukaryota</taxon>
        <taxon>Fungi</taxon>
        <taxon>Dikarya</taxon>
        <taxon>Basidiomycota</taxon>
        <taxon>Agaricomycotina</taxon>
        <taxon>Agaricomycetes</taxon>
        <taxon>Agaricomycetidae</taxon>
        <taxon>Agaricales</taxon>
        <taxon>Schizophyllaceae</taxon>
        <taxon>Schizophyllum</taxon>
    </lineage>
</organism>
<evidence type="ECO:0000313" key="2">
    <source>
        <dbReference type="EMBL" id="TRM55896.1"/>
    </source>
</evidence>